<evidence type="ECO:0000259" key="1">
    <source>
        <dbReference type="Pfam" id="PF01966"/>
    </source>
</evidence>
<evidence type="ECO:0000313" key="3">
    <source>
        <dbReference type="Proteomes" id="UP000319486"/>
    </source>
</evidence>
<dbReference type="SUPFAM" id="SSF109604">
    <property type="entry name" value="HD-domain/PDEase-like"/>
    <property type="match status" value="1"/>
</dbReference>
<feature type="domain" description="HD" evidence="1">
    <location>
        <begin position="33"/>
        <end position="120"/>
    </location>
</feature>
<proteinExistence type="predicted"/>
<dbReference type="PANTHER" id="PTHR35569">
    <property type="entry name" value="CYANAMIDE HYDRATASE DDI2-RELATED"/>
    <property type="match status" value="1"/>
</dbReference>
<dbReference type="InterPro" id="IPR003607">
    <property type="entry name" value="HD/PDEase_dom"/>
</dbReference>
<dbReference type="Proteomes" id="UP000319486">
    <property type="component" value="Unassembled WGS sequence"/>
</dbReference>
<dbReference type="FunFam" id="1.10.3210.10:FF:000032">
    <property type="entry name" value="HD domain-containing protein"/>
    <property type="match status" value="1"/>
</dbReference>
<dbReference type="Pfam" id="PF01966">
    <property type="entry name" value="HD"/>
    <property type="match status" value="1"/>
</dbReference>
<name>A0A502C6L1_9GAMM</name>
<dbReference type="InterPro" id="IPR006674">
    <property type="entry name" value="HD_domain"/>
</dbReference>
<dbReference type="AlphaFoldDB" id="A0A502C6L1"/>
<reference evidence="2 3" key="1">
    <citation type="journal article" date="2019" name="Environ. Microbiol.">
        <title>Species interactions and distinct microbial communities in high Arctic permafrost affected cryosols are associated with the CH4 and CO2 gas fluxes.</title>
        <authorList>
            <person name="Altshuler I."/>
            <person name="Hamel J."/>
            <person name="Turney S."/>
            <person name="Magnuson E."/>
            <person name="Levesque R."/>
            <person name="Greer C."/>
            <person name="Whyte L.G."/>
        </authorList>
    </citation>
    <scope>NUCLEOTIDE SEQUENCE [LARGE SCALE GENOMIC DNA]</scope>
    <source>
        <strain evidence="2 3">S13Y</strain>
    </source>
</reference>
<accession>A0A502C6L1</accession>
<gene>
    <name evidence="2" type="ORF">EAH88_12270</name>
</gene>
<dbReference type="Gene3D" id="1.10.3210.10">
    <property type="entry name" value="Hypothetical protein af1432"/>
    <property type="match status" value="1"/>
</dbReference>
<protein>
    <submittedName>
        <fullName evidence="2">HD domain-containing protein</fullName>
    </submittedName>
</protein>
<comment type="caution">
    <text evidence="2">The sequence shown here is derived from an EMBL/GenBank/DDBJ whole genome shotgun (WGS) entry which is preliminary data.</text>
</comment>
<dbReference type="EMBL" id="RCZO01000006">
    <property type="protein sequence ID" value="TPG08432.1"/>
    <property type="molecule type" value="Genomic_DNA"/>
</dbReference>
<sequence>MPSSNILGVRIPDSTIAREATQLLRDTGSDLLFQHSMRVYCWAALTAKHKGLSFDPELLYAGAMFHDLGLTARFHASALRFEVDGANAARDFLKSHDIPETDVHKVWTAIALHTTPGIPQFLHPEAALLHVGAGMDVAGRSYDQFTDEEREAVVAAYPREAAFKRDIIDAFHEALKDRPATTFGTFNDDFLAFKDASFQRVDMCSIILNSPWAT</sequence>
<dbReference type="CDD" id="cd00077">
    <property type="entry name" value="HDc"/>
    <property type="match status" value="1"/>
</dbReference>
<dbReference type="PANTHER" id="PTHR35569:SF1">
    <property type="entry name" value="CYANAMIDE HYDRATASE DDI2-RELATED"/>
    <property type="match status" value="1"/>
</dbReference>
<evidence type="ECO:0000313" key="2">
    <source>
        <dbReference type="EMBL" id="TPG08432.1"/>
    </source>
</evidence>
<organism evidence="2 3">
    <name type="scientific">Rhodanobacter glycinis</name>
    <dbReference type="NCBI Taxonomy" id="582702"/>
    <lineage>
        <taxon>Bacteria</taxon>
        <taxon>Pseudomonadati</taxon>
        <taxon>Pseudomonadota</taxon>
        <taxon>Gammaproteobacteria</taxon>
        <taxon>Lysobacterales</taxon>
        <taxon>Rhodanobacteraceae</taxon>
        <taxon>Rhodanobacter</taxon>
    </lineage>
</organism>
<keyword evidence="3" id="KW-1185">Reference proteome</keyword>